<proteinExistence type="predicted"/>
<dbReference type="PANTHER" id="PTHR43821">
    <property type="entry name" value="NAD(P)H NITROREDUCTASE YDJA-RELATED"/>
    <property type="match status" value="1"/>
</dbReference>
<reference evidence="2" key="2">
    <citation type="submission" date="2021-04" db="EMBL/GenBank/DDBJ databases">
        <authorList>
            <person name="Podell S."/>
        </authorList>
    </citation>
    <scope>NUCLEOTIDE SEQUENCE</scope>
    <source>
        <strain evidence="2">Hildebrandi</strain>
    </source>
</reference>
<evidence type="ECO:0000259" key="1">
    <source>
        <dbReference type="PROSITE" id="PS50222"/>
    </source>
</evidence>
<dbReference type="AlphaFoldDB" id="A0A9K3KX42"/>
<dbReference type="GO" id="GO:0005509">
    <property type="term" value="F:calcium ion binding"/>
    <property type="evidence" value="ECO:0007669"/>
    <property type="project" value="InterPro"/>
</dbReference>
<keyword evidence="3" id="KW-1185">Reference proteome</keyword>
<evidence type="ECO:0000313" key="3">
    <source>
        <dbReference type="Proteomes" id="UP000693970"/>
    </source>
</evidence>
<dbReference type="EMBL" id="JAGRRH010000018">
    <property type="protein sequence ID" value="KAG7351620.1"/>
    <property type="molecule type" value="Genomic_DNA"/>
</dbReference>
<organism evidence="2 3">
    <name type="scientific">Nitzschia inconspicua</name>
    <dbReference type="NCBI Taxonomy" id="303405"/>
    <lineage>
        <taxon>Eukaryota</taxon>
        <taxon>Sar</taxon>
        <taxon>Stramenopiles</taxon>
        <taxon>Ochrophyta</taxon>
        <taxon>Bacillariophyta</taxon>
        <taxon>Bacillariophyceae</taxon>
        <taxon>Bacillariophycidae</taxon>
        <taxon>Bacillariales</taxon>
        <taxon>Bacillariaceae</taxon>
        <taxon>Nitzschia</taxon>
    </lineage>
</organism>
<comment type="caution">
    <text evidence="2">The sequence shown here is derived from an EMBL/GenBank/DDBJ whole genome shotgun (WGS) entry which is preliminary data.</text>
</comment>
<dbReference type="Pfam" id="PF00881">
    <property type="entry name" value="Nitroreductase"/>
    <property type="match status" value="1"/>
</dbReference>
<dbReference type="Proteomes" id="UP000693970">
    <property type="component" value="Unassembled WGS sequence"/>
</dbReference>
<dbReference type="PANTHER" id="PTHR43821:SF1">
    <property type="entry name" value="NAD(P)H NITROREDUCTASE YDJA-RELATED"/>
    <property type="match status" value="1"/>
</dbReference>
<protein>
    <submittedName>
        <fullName evidence="2">Nitroreductase family protein</fullName>
    </submittedName>
</protein>
<dbReference type="InterPro" id="IPR002048">
    <property type="entry name" value="EF_hand_dom"/>
</dbReference>
<dbReference type="PROSITE" id="PS50222">
    <property type="entry name" value="EF_HAND_2"/>
    <property type="match status" value="1"/>
</dbReference>
<name>A0A9K3KX42_9STRA</name>
<evidence type="ECO:0000313" key="2">
    <source>
        <dbReference type="EMBL" id="KAG7351620.1"/>
    </source>
</evidence>
<gene>
    <name evidence="2" type="ORF">IV203_010980</name>
</gene>
<dbReference type="InterPro" id="IPR029479">
    <property type="entry name" value="Nitroreductase"/>
</dbReference>
<accession>A0A9K3KX42</accession>
<dbReference type="OrthoDB" id="26525at2759"/>
<reference evidence="2" key="1">
    <citation type="journal article" date="2021" name="Sci. Rep.">
        <title>Diploid genomic architecture of Nitzschia inconspicua, an elite biomass production diatom.</title>
        <authorList>
            <person name="Oliver A."/>
            <person name="Podell S."/>
            <person name="Pinowska A."/>
            <person name="Traller J.C."/>
            <person name="Smith S.R."/>
            <person name="McClure R."/>
            <person name="Beliaev A."/>
            <person name="Bohutskyi P."/>
            <person name="Hill E.A."/>
            <person name="Rabines A."/>
            <person name="Zheng H."/>
            <person name="Allen L.Z."/>
            <person name="Kuo A."/>
            <person name="Grigoriev I.V."/>
            <person name="Allen A.E."/>
            <person name="Hazlebeck D."/>
            <person name="Allen E.E."/>
        </authorList>
    </citation>
    <scope>NUCLEOTIDE SEQUENCE</scope>
    <source>
        <strain evidence="2">Hildebrandi</strain>
    </source>
</reference>
<dbReference type="InterPro" id="IPR052530">
    <property type="entry name" value="NAD(P)H_nitroreductase"/>
</dbReference>
<dbReference type="InterPro" id="IPR018247">
    <property type="entry name" value="EF_Hand_1_Ca_BS"/>
</dbReference>
<sequence>MRVRCCRNFMSSKKTCVVVVSILAVLCYSGHSFLHDAYVVNHRTVRSSSSSDVFYSAAADDEQSTLLTLPSSTEAHALEVFNKFAEPTGGGVVSTSIDLFRILCGLDVEATQDEASVLFRYLDEDGDNQVDFEDFLPWYLDAASAATDVAEAFQSLLIGRRTIEEFDRTPVGNDVLRRAVQCALAAPNRSCSEPWRFIQVGPQTIARFAELNRYMQQSSKKTTMETEQGTSSILDWTTVPGWCVVTTKITPDNFETEQEDFKSVCCAIQNFMLSMWSEGIGTKWTSGPVQKTQAFADICQVDTSTERVVGCIWYGYAAGGAKYADPRRRKKTVTDVLSQLP</sequence>
<dbReference type="PROSITE" id="PS00018">
    <property type="entry name" value="EF_HAND_1"/>
    <property type="match status" value="1"/>
</dbReference>
<feature type="domain" description="EF-hand" evidence="1">
    <location>
        <begin position="110"/>
        <end position="145"/>
    </location>
</feature>